<name>A0A386HLK8_9BACT</name>
<accession>A0A386HLK8</accession>
<sequence>MKYTKCVVKHKKLFTEKIKKAQILWHLLKKKLKLRNGYERSRIEKGIPNDLERHLTITKNKNQ</sequence>
<dbReference type="KEGG" id="ark:D6B99_01360"/>
<gene>
    <name evidence="1" type="ORF">D6B99_01360</name>
</gene>
<keyword evidence="2" id="KW-1185">Reference proteome</keyword>
<reference evidence="1 2" key="1">
    <citation type="submission" date="2018-09" db="EMBL/GenBank/DDBJ databases">
        <title>Arachidicoccus sp. nov., a bacterium isolated from soil.</title>
        <authorList>
            <person name="Weon H.-Y."/>
            <person name="Kwon S.-W."/>
            <person name="Lee S.A."/>
        </authorList>
    </citation>
    <scope>NUCLEOTIDE SEQUENCE [LARGE SCALE GENOMIC DNA]</scope>
    <source>
        <strain evidence="1 2">KIS59-12</strain>
    </source>
</reference>
<evidence type="ECO:0000313" key="1">
    <source>
        <dbReference type="EMBL" id="AYD46381.1"/>
    </source>
</evidence>
<proteinExistence type="predicted"/>
<protein>
    <submittedName>
        <fullName evidence="1">Uncharacterized protein</fullName>
    </submittedName>
</protein>
<evidence type="ECO:0000313" key="2">
    <source>
        <dbReference type="Proteomes" id="UP000266118"/>
    </source>
</evidence>
<dbReference type="Proteomes" id="UP000266118">
    <property type="component" value="Chromosome"/>
</dbReference>
<dbReference type="EMBL" id="CP032489">
    <property type="protein sequence ID" value="AYD46381.1"/>
    <property type="molecule type" value="Genomic_DNA"/>
</dbReference>
<dbReference type="AlphaFoldDB" id="A0A386HLK8"/>
<organism evidence="1 2">
    <name type="scientific">Arachidicoccus soli</name>
    <dbReference type="NCBI Taxonomy" id="2341117"/>
    <lineage>
        <taxon>Bacteria</taxon>
        <taxon>Pseudomonadati</taxon>
        <taxon>Bacteroidota</taxon>
        <taxon>Chitinophagia</taxon>
        <taxon>Chitinophagales</taxon>
        <taxon>Chitinophagaceae</taxon>
        <taxon>Arachidicoccus</taxon>
    </lineage>
</organism>